<feature type="transmembrane region" description="Helical" evidence="5">
    <location>
        <begin position="103"/>
        <end position="126"/>
    </location>
</feature>
<keyword evidence="7" id="KW-1185">Reference proteome</keyword>
<dbReference type="EMBL" id="JBJUVG010000002">
    <property type="protein sequence ID" value="MFM9413102.1"/>
    <property type="molecule type" value="Genomic_DNA"/>
</dbReference>
<evidence type="ECO:0000256" key="2">
    <source>
        <dbReference type="ARBA" id="ARBA00022692"/>
    </source>
</evidence>
<protein>
    <recommendedName>
        <fullName evidence="5">Sec-independent protein translocase protein TatC</fullName>
    </recommendedName>
</protein>
<keyword evidence="3 5" id="KW-1133">Transmembrane helix</keyword>
<keyword evidence="4 5" id="KW-0472">Membrane</keyword>
<feature type="transmembrane region" description="Helical" evidence="5">
    <location>
        <begin position="73"/>
        <end position="96"/>
    </location>
</feature>
<comment type="function">
    <text evidence="5">Part of the twin-arginine translocation (Tat) system that transports large folded proteins containing a characteristic twin-arginine motif in their signal peptide across membranes.</text>
</comment>
<feature type="transmembrane region" description="Helical" evidence="5">
    <location>
        <begin position="18"/>
        <end position="37"/>
    </location>
</feature>
<dbReference type="NCBIfam" id="TIGR00945">
    <property type="entry name" value="tatC"/>
    <property type="match status" value="1"/>
</dbReference>
<sequence length="243" mass="26914">MADKELPLSAHFKALRRVILVSVIAVGLTSLLCFGLWRELLMGWLTAPIQAEGQKLIFIGVSEGFIAYFKVSLMAGLVLASPVVVWQVFSFILPALYKNERVLVLTASLVGTLLFLAGLAFGYILVLKPALGILLYQFGGNFEPQITANYYLDFVGRFLLPFGLIFEMPLLAWLLAKAGLVKAQSLKKWRRYVVIIILFLAAVLTPPDVVSQLLLALPMLVLYEVSIRICQVVEARTARKKAS</sequence>
<dbReference type="Pfam" id="PF00902">
    <property type="entry name" value="TatC"/>
    <property type="match status" value="1"/>
</dbReference>
<gene>
    <name evidence="5 6" type="primary">tatC</name>
    <name evidence="6" type="ORF">ACKQTC_01795</name>
</gene>
<evidence type="ECO:0000256" key="1">
    <source>
        <dbReference type="ARBA" id="ARBA00004141"/>
    </source>
</evidence>
<accession>A0ABW9GXQ2</accession>
<comment type="similarity">
    <text evidence="5">Belongs to the TatC family.</text>
</comment>
<dbReference type="InterPro" id="IPR002033">
    <property type="entry name" value="TatC"/>
</dbReference>
<feature type="transmembrane region" description="Helical" evidence="5">
    <location>
        <begin position="189"/>
        <end position="207"/>
    </location>
</feature>
<comment type="subunit">
    <text evidence="5">Forms a complex with TatA.</text>
</comment>
<dbReference type="PANTHER" id="PTHR30371:SF0">
    <property type="entry name" value="SEC-INDEPENDENT PROTEIN TRANSLOCASE PROTEIN TATC, CHLOROPLASTIC-RELATED"/>
    <property type="match status" value="1"/>
</dbReference>
<keyword evidence="5" id="KW-0811">Translocation</keyword>
<proteinExistence type="inferred from homology"/>
<comment type="caution">
    <text evidence="6">The sequence shown here is derived from an EMBL/GenBank/DDBJ whole genome shotgun (WGS) entry which is preliminary data.</text>
</comment>
<dbReference type="HAMAP" id="MF_00902">
    <property type="entry name" value="TatC"/>
    <property type="match status" value="1"/>
</dbReference>
<keyword evidence="5" id="KW-0813">Transport</keyword>
<reference evidence="6 7" key="1">
    <citation type="journal article" date="2016" name="Int. J. Syst. Evol. Microbiol.">
        <title>Peptococcus simiae sp. nov., isolated from rhesus macaque faeces and emended description of the genus Peptococcus.</title>
        <authorList>
            <person name="Shkoporov A.N."/>
            <person name="Efimov B.A."/>
            <person name="Kondova I."/>
            <person name="Ouwerling B."/>
            <person name="Chaplin A.V."/>
            <person name="Shcherbakova V.A."/>
            <person name="Langermans J.A.M."/>
        </authorList>
    </citation>
    <scope>NUCLEOTIDE SEQUENCE [LARGE SCALE GENOMIC DNA]</scope>
    <source>
        <strain evidence="6 7">M108</strain>
    </source>
</reference>
<comment type="subcellular location">
    <subcellularLocation>
        <location evidence="5">Cell membrane</location>
        <topology evidence="5">Multi-pass membrane protein</topology>
    </subcellularLocation>
    <subcellularLocation>
        <location evidence="1">Membrane</location>
        <topology evidence="1">Multi-pass membrane protein</topology>
    </subcellularLocation>
</comment>
<keyword evidence="5" id="KW-1003">Cell membrane</keyword>
<name>A0ABW9GXQ2_9FIRM</name>
<dbReference type="PRINTS" id="PR01840">
    <property type="entry name" value="TATCFAMILY"/>
</dbReference>
<keyword evidence="5" id="KW-0653">Protein transport</keyword>
<organism evidence="6 7">
    <name type="scientific">Peptococcus simiae</name>
    <dbReference type="NCBI Taxonomy" id="1643805"/>
    <lineage>
        <taxon>Bacteria</taxon>
        <taxon>Bacillati</taxon>
        <taxon>Bacillota</taxon>
        <taxon>Clostridia</taxon>
        <taxon>Eubacteriales</taxon>
        <taxon>Peptococcaceae</taxon>
        <taxon>Peptococcus</taxon>
    </lineage>
</organism>
<feature type="transmembrane region" description="Helical" evidence="5">
    <location>
        <begin position="158"/>
        <end position="177"/>
    </location>
</feature>
<evidence type="ECO:0000256" key="3">
    <source>
        <dbReference type="ARBA" id="ARBA00022989"/>
    </source>
</evidence>
<evidence type="ECO:0000313" key="6">
    <source>
        <dbReference type="EMBL" id="MFM9413102.1"/>
    </source>
</evidence>
<comment type="caution">
    <text evidence="5">Lacks conserved residue(s) required for the propagation of feature annotation.</text>
</comment>
<evidence type="ECO:0000256" key="4">
    <source>
        <dbReference type="ARBA" id="ARBA00023136"/>
    </source>
</evidence>
<evidence type="ECO:0000313" key="7">
    <source>
        <dbReference type="Proteomes" id="UP001631949"/>
    </source>
</evidence>
<dbReference type="RefSeq" id="WP_408976720.1">
    <property type="nucleotide sequence ID" value="NZ_JBJUVG010000002.1"/>
</dbReference>
<keyword evidence="2 5" id="KW-0812">Transmembrane</keyword>
<dbReference type="PANTHER" id="PTHR30371">
    <property type="entry name" value="SEC-INDEPENDENT PROTEIN TRANSLOCASE PROTEIN TATC"/>
    <property type="match status" value="1"/>
</dbReference>
<evidence type="ECO:0000256" key="5">
    <source>
        <dbReference type="HAMAP-Rule" id="MF_00902"/>
    </source>
</evidence>
<dbReference type="Proteomes" id="UP001631949">
    <property type="component" value="Unassembled WGS sequence"/>
</dbReference>